<evidence type="ECO:0000256" key="3">
    <source>
        <dbReference type="ARBA" id="ARBA00010918"/>
    </source>
</evidence>
<dbReference type="InterPro" id="IPR007484">
    <property type="entry name" value="Peptidase_M28"/>
</dbReference>
<keyword evidence="9" id="KW-0862">Zinc</keyword>
<evidence type="ECO:0000256" key="4">
    <source>
        <dbReference type="ARBA" id="ARBA00022670"/>
    </source>
</evidence>
<dbReference type="GO" id="GO:0005789">
    <property type="term" value="C:endoplasmic reticulum membrane"/>
    <property type="evidence" value="ECO:0007669"/>
    <property type="project" value="UniProtKB-SubCell"/>
</dbReference>
<dbReference type="GO" id="GO:0046872">
    <property type="term" value="F:metal ion binding"/>
    <property type="evidence" value="ECO:0007669"/>
    <property type="project" value="UniProtKB-KW"/>
</dbReference>
<evidence type="ECO:0000313" key="18">
    <source>
        <dbReference type="EMBL" id="CAH3133324.1"/>
    </source>
</evidence>
<keyword evidence="10 14" id="KW-1133">Transmembrane helix</keyword>
<feature type="transmembrane region" description="Helical" evidence="14">
    <location>
        <begin position="37"/>
        <end position="56"/>
    </location>
</feature>
<dbReference type="Pfam" id="PF04389">
    <property type="entry name" value="Peptidase_M28"/>
    <property type="match status" value="1"/>
</dbReference>
<comment type="cofactor">
    <cofactor evidence="1">
        <name>Zn(2+)</name>
        <dbReference type="ChEBI" id="CHEBI:29105"/>
    </cofactor>
</comment>
<accession>A0AAU9X1F6</accession>
<feature type="transmembrane region" description="Helical" evidence="14">
    <location>
        <begin position="551"/>
        <end position="571"/>
    </location>
</feature>
<dbReference type="SUPFAM" id="SSF53187">
    <property type="entry name" value="Zn-dependent exopeptidases"/>
    <property type="match status" value="1"/>
</dbReference>
<evidence type="ECO:0000256" key="1">
    <source>
        <dbReference type="ARBA" id="ARBA00001947"/>
    </source>
</evidence>
<sequence length="909" mass="101086">MAELRKRGATSSPLEADFKLTHDSPSVIAHPKGKNSAGWTFFLILILYLFSWYISFKASRSVPAPRTSMGSSVSEFVEEKARQHLDAITSMGPRPAGSYANEIQAVNYIVGALQTIKDTAREDVIIEIDIQRPSGSFNLAFFDGFTSVYRNVTNIVVRITPKESYPPKDTILVNGHFDSVPGSPGASDDAVSCAVMLEVIRCLAHTRSFRFTHGVVFNFNGAEENVLQASHGFITQHRWAETIKAFVNLEAAGAGGREVLFQAGPEHPWLIKTYSEVAPHPCAQALGQDVFQSGIIPSDTDFRIYRDFGQVPGMDLAYIANGYVYHTNYDTPAAVTPGSIQRAGDNILALVKSIVNSPFLADPGEYRHGSMVFFDFLGIFVIHYPERIGLVINLTSAFVAVLCLMKKFLHFPAKRTIFEEVLRLSSGVGDLIISLFILLLSWIVGTSLSVAVGVLLTYSGHSLTWYCRPYLLLALYTAPSLLGIGLVHFLIKKSIVAKEKAVSEKKEDNIPLKERISNQLVKKEVETFYAAFLVWTIVMLVMSYYRLASAHLPLLFIIFPLIIRVVIWDNVLTAKTSHENVGAFLFMYLLATLVPVQFCMYLTFAMFDVFMPIMGRAGTQTPPDVFISVLCAFGVVLLTSYMVSTVYVLGNLKLPAIFLLFVTTVGMVISLSGLSFPYSAINQCPKRVFFQHTSRTFYNNAGEVVQQDAGAWITPLDYLGIQPFSDIPMFKKALPAPQDGVYGGFPYYLPLRHLVRKSWYLPGPPPQVKTSPMEVKLLHRKKQGQVYSFKFSISGPDHMAVYVSPASDIDLLTSSLGPLLPIQDGGDRVVYFIYYSHGTDVGPWELSLELLPKRHLPAKSNLLDFAVAAHYIHGKESSSPFLKEVIQAIPDWIFANDWVDTYKSWSYTT</sequence>
<keyword evidence="11" id="KW-0482">Metalloprotease</keyword>
<gene>
    <name evidence="18" type="ORF">PMEA_00015014</name>
</gene>
<evidence type="ECO:0000256" key="2">
    <source>
        <dbReference type="ARBA" id="ARBA00004477"/>
    </source>
</evidence>
<dbReference type="Gene3D" id="3.40.630.10">
    <property type="entry name" value="Zn peptidases"/>
    <property type="match status" value="1"/>
</dbReference>
<feature type="domain" description="Endoplasmic reticulum metallopeptidase 1/1-A TM" evidence="17">
    <location>
        <begin position="526"/>
        <end position="669"/>
    </location>
</feature>
<dbReference type="InterPro" id="IPR048024">
    <property type="entry name" value="Fxna-like_M28_dom"/>
</dbReference>
<organism evidence="18 19">
    <name type="scientific">Pocillopora meandrina</name>
    <dbReference type="NCBI Taxonomy" id="46732"/>
    <lineage>
        <taxon>Eukaryota</taxon>
        <taxon>Metazoa</taxon>
        <taxon>Cnidaria</taxon>
        <taxon>Anthozoa</taxon>
        <taxon>Hexacorallia</taxon>
        <taxon>Scleractinia</taxon>
        <taxon>Astrocoeniina</taxon>
        <taxon>Pocilloporidae</taxon>
        <taxon>Pocillopora</taxon>
    </lineage>
</organism>
<dbReference type="Pfam" id="PF22248">
    <property type="entry name" value="ERMP1_C"/>
    <property type="match status" value="1"/>
</dbReference>
<evidence type="ECO:0000259" key="17">
    <source>
        <dbReference type="Pfam" id="PF22249"/>
    </source>
</evidence>
<feature type="transmembrane region" description="Helical" evidence="14">
    <location>
        <begin position="625"/>
        <end position="649"/>
    </location>
</feature>
<evidence type="ECO:0000259" key="15">
    <source>
        <dbReference type="Pfam" id="PF04389"/>
    </source>
</evidence>
<evidence type="ECO:0000256" key="13">
    <source>
        <dbReference type="ARBA" id="ARBA00023180"/>
    </source>
</evidence>
<evidence type="ECO:0000256" key="8">
    <source>
        <dbReference type="ARBA" id="ARBA00022824"/>
    </source>
</evidence>
<name>A0AAU9X1F6_9CNID</name>
<evidence type="ECO:0000313" key="19">
    <source>
        <dbReference type="Proteomes" id="UP001159428"/>
    </source>
</evidence>
<dbReference type="Proteomes" id="UP001159428">
    <property type="component" value="Unassembled WGS sequence"/>
</dbReference>
<dbReference type="PANTHER" id="PTHR12147:SF22">
    <property type="entry name" value="ENDOPLASMIC RETICULUM METALLOPEPTIDASE 1"/>
    <property type="match status" value="1"/>
</dbReference>
<keyword evidence="4" id="KW-0645">Protease</keyword>
<dbReference type="AlphaFoldDB" id="A0AAU9X1F6"/>
<dbReference type="CDD" id="cd03875">
    <property type="entry name" value="M28_Fxna_like"/>
    <property type="match status" value="1"/>
</dbReference>
<evidence type="ECO:0000256" key="7">
    <source>
        <dbReference type="ARBA" id="ARBA00022801"/>
    </source>
</evidence>
<reference evidence="18 19" key="1">
    <citation type="submission" date="2022-05" db="EMBL/GenBank/DDBJ databases">
        <authorList>
            <consortium name="Genoscope - CEA"/>
            <person name="William W."/>
        </authorList>
    </citation>
    <scope>NUCLEOTIDE SEQUENCE [LARGE SCALE GENOMIC DNA]</scope>
</reference>
<feature type="domain" description="Peptidase M28" evidence="15">
    <location>
        <begin position="154"/>
        <end position="351"/>
    </location>
</feature>
<dbReference type="EMBL" id="CALNXJ010000027">
    <property type="protein sequence ID" value="CAH3133324.1"/>
    <property type="molecule type" value="Genomic_DNA"/>
</dbReference>
<keyword evidence="12 14" id="KW-0472">Membrane</keyword>
<dbReference type="InterPro" id="IPR053974">
    <property type="entry name" value="ERMP1_1-A_TM"/>
</dbReference>
<feature type="transmembrane region" description="Helical" evidence="14">
    <location>
        <begin position="470"/>
        <end position="491"/>
    </location>
</feature>
<evidence type="ECO:0008006" key="20">
    <source>
        <dbReference type="Google" id="ProtNLM"/>
    </source>
</evidence>
<dbReference type="GO" id="GO:0008235">
    <property type="term" value="F:metalloexopeptidase activity"/>
    <property type="evidence" value="ECO:0007669"/>
    <property type="project" value="InterPro"/>
</dbReference>
<feature type="transmembrane region" description="Helical" evidence="14">
    <location>
        <begin position="390"/>
        <end position="409"/>
    </location>
</feature>
<feature type="domain" description="Endoplasmic reticulum metallopeptidase 1-like C-terminal" evidence="16">
    <location>
        <begin position="685"/>
        <end position="905"/>
    </location>
</feature>
<comment type="similarity">
    <text evidence="3">Belongs to the peptidase M28 family.</text>
</comment>
<proteinExistence type="inferred from homology"/>
<evidence type="ECO:0000256" key="14">
    <source>
        <dbReference type="SAM" id="Phobius"/>
    </source>
</evidence>
<keyword evidence="6" id="KW-0479">Metal-binding</keyword>
<evidence type="ECO:0000256" key="11">
    <source>
        <dbReference type="ARBA" id="ARBA00023049"/>
    </source>
</evidence>
<evidence type="ECO:0000256" key="12">
    <source>
        <dbReference type="ARBA" id="ARBA00023136"/>
    </source>
</evidence>
<dbReference type="GO" id="GO:0006508">
    <property type="term" value="P:proteolysis"/>
    <property type="evidence" value="ECO:0007669"/>
    <property type="project" value="UniProtKB-KW"/>
</dbReference>
<keyword evidence="19" id="KW-1185">Reference proteome</keyword>
<feature type="transmembrane region" description="Helical" evidence="14">
    <location>
        <begin position="527"/>
        <end position="545"/>
    </location>
</feature>
<dbReference type="Pfam" id="PF22249">
    <property type="entry name" value="ERMP1-TM"/>
    <property type="match status" value="1"/>
</dbReference>
<evidence type="ECO:0000256" key="10">
    <source>
        <dbReference type="ARBA" id="ARBA00022989"/>
    </source>
</evidence>
<feature type="transmembrane region" description="Helical" evidence="14">
    <location>
        <begin position="430"/>
        <end position="458"/>
    </location>
</feature>
<keyword evidence="8" id="KW-0256">Endoplasmic reticulum</keyword>
<feature type="transmembrane region" description="Helical" evidence="14">
    <location>
        <begin position="583"/>
        <end position="605"/>
    </location>
</feature>
<evidence type="ECO:0000259" key="16">
    <source>
        <dbReference type="Pfam" id="PF22248"/>
    </source>
</evidence>
<comment type="caution">
    <text evidence="18">The sequence shown here is derived from an EMBL/GenBank/DDBJ whole genome shotgun (WGS) entry which is preliminary data.</text>
</comment>
<keyword evidence="7" id="KW-0378">Hydrolase</keyword>
<feature type="transmembrane region" description="Helical" evidence="14">
    <location>
        <begin position="656"/>
        <end position="678"/>
    </location>
</feature>
<evidence type="ECO:0000256" key="5">
    <source>
        <dbReference type="ARBA" id="ARBA00022692"/>
    </source>
</evidence>
<keyword evidence="13" id="KW-0325">Glycoprotein</keyword>
<dbReference type="FunFam" id="3.40.630.10:FF:000008">
    <property type="entry name" value="Endoplasmic reticulum metallopeptidase 1"/>
    <property type="match status" value="1"/>
</dbReference>
<dbReference type="PANTHER" id="PTHR12147">
    <property type="entry name" value="METALLOPEPTIDASE M28 FAMILY MEMBER"/>
    <property type="match status" value="1"/>
</dbReference>
<dbReference type="InterPro" id="IPR053973">
    <property type="entry name" value="ERMP1-like_C"/>
</dbReference>
<dbReference type="InterPro" id="IPR045175">
    <property type="entry name" value="M28_fam"/>
</dbReference>
<protein>
    <recommendedName>
        <fullName evidence="20">Peptide hydrolase</fullName>
    </recommendedName>
</protein>
<evidence type="ECO:0000256" key="6">
    <source>
        <dbReference type="ARBA" id="ARBA00022723"/>
    </source>
</evidence>
<evidence type="ECO:0000256" key="9">
    <source>
        <dbReference type="ARBA" id="ARBA00022833"/>
    </source>
</evidence>
<comment type="subcellular location">
    <subcellularLocation>
        <location evidence="2">Endoplasmic reticulum membrane</location>
        <topology evidence="2">Multi-pass membrane protein</topology>
    </subcellularLocation>
</comment>
<keyword evidence="5 14" id="KW-0812">Transmembrane</keyword>